<evidence type="ECO:0000313" key="3">
    <source>
        <dbReference type="Proteomes" id="UP000521313"/>
    </source>
</evidence>
<dbReference type="Gene3D" id="3.30.950.30">
    <property type="entry name" value="Schlafen, AAA domain"/>
    <property type="match status" value="1"/>
</dbReference>
<dbReference type="Proteomes" id="UP000521313">
    <property type="component" value="Unassembled WGS sequence"/>
</dbReference>
<organism evidence="2 3">
    <name type="scientific">Faecalicoccus acidiformans</name>
    <dbReference type="NCBI Taxonomy" id="915173"/>
    <lineage>
        <taxon>Bacteria</taxon>
        <taxon>Bacillati</taxon>
        <taxon>Bacillota</taxon>
        <taxon>Erysipelotrichia</taxon>
        <taxon>Erysipelotrichales</taxon>
        <taxon>Erysipelotrichaceae</taxon>
        <taxon>Faecalicoccus</taxon>
    </lineage>
</organism>
<dbReference type="Pfam" id="PF13749">
    <property type="entry name" value="HATPase_c_4"/>
    <property type="match status" value="1"/>
</dbReference>
<dbReference type="SUPFAM" id="SSF46785">
    <property type="entry name" value="Winged helix' DNA-binding domain"/>
    <property type="match status" value="1"/>
</dbReference>
<name>A0A7W8D1X8_9FIRM</name>
<dbReference type="InterPro" id="IPR036388">
    <property type="entry name" value="WH-like_DNA-bd_sf"/>
</dbReference>
<dbReference type="PANTHER" id="PTHR30595:SF6">
    <property type="entry name" value="SCHLAFEN ALBA-2 DOMAIN-CONTAINING PROTEIN"/>
    <property type="match status" value="1"/>
</dbReference>
<dbReference type="RefSeq" id="WP_183376669.1">
    <property type="nucleotide sequence ID" value="NZ_CALVCN010000001.1"/>
</dbReference>
<dbReference type="Pfam" id="PF13412">
    <property type="entry name" value="HTH_24"/>
    <property type="match status" value="1"/>
</dbReference>
<dbReference type="Pfam" id="PF04326">
    <property type="entry name" value="SLFN_AlbA_2"/>
    <property type="match status" value="1"/>
</dbReference>
<dbReference type="Gene3D" id="1.10.10.10">
    <property type="entry name" value="Winged helix-like DNA-binding domain superfamily/Winged helix DNA-binding domain"/>
    <property type="match status" value="1"/>
</dbReference>
<dbReference type="EMBL" id="JACHHD010000018">
    <property type="protein sequence ID" value="MBB5185581.1"/>
    <property type="molecule type" value="Genomic_DNA"/>
</dbReference>
<evidence type="ECO:0000259" key="1">
    <source>
        <dbReference type="Pfam" id="PF04326"/>
    </source>
</evidence>
<feature type="domain" description="Schlafen AlbA-2" evidence="1">
    <location>
        <begin position="6"/>
        <end position="117"/>
    </location>
</feature>
<dbReference type="InterPro" id="IPR038461">
    <property type="entry name" value="Schlafen_AlbA_2_dom_sf"/>
</dbReference>
<gene>
    <name evidence="2" type="ORF">HNQ43_001653</name>
</gene>
<proteinExistence type="predicted"/>
<accession>A0A7W8D1X8</accession>
<sequence>MNLGIENEYQEFKEGLGQLDKGLKSIVAMLNKHGQGTVYYGVKDDGNVCGISIGKNTLMDIRNRIRDKIEPRIYADIQELIDETNRKYIKVFARGYDIPYSFDGRYYIRNVSADEHASNEILRRMLSTSDSDILRQKSSPNQNPTFNSLFAILAGNGIHPSATREFYSNYGLINRNGKFNMNAYLLSDRNSISLKVITFEGTDKSVMSKRTEYGGKCLLISISEVMQFFETINIMKVNLNNTIREELPLFDFPSFREAWINACLHNDWKNEVAPSIYLFDDRIEIVSYGGLPFSLSKEGFYQGTSVPVNKSLLTIFMAAKYAEQSGHGIPTIVEKYGKEVFSFDDGMLKVTIPLAFDRPDVATRKNIVLYKNGLTENQKKVYDALSHDGNLSLQNVADKVGISLGATKKICAKLQNLGILERVGSRKKGQWITK</sequence>
<dbReference type="PANTHER" id="PTHR30595">
    <property type="entry name" value="GLPR-RELATED TRANSCRIPTIONAL REPRESSOR"/>
    <property type="match status" value="1"/>
</dbReference>
<comment type="caution">
    <text evidence="2">The sequence shown here is derived from an EMBL/GenBank/DDBJ whole genome shotgun (WGS) entry which is preliminary data.</text>
</comment>
<evidence type="ECO:0000313" key="2">
    <source>
        <dbReference type="EMBL" id="MBB5185581.1"/>
    </source>
</evidence>
<dbReference type="InterPro" id="IPR038475">
    <property type="entry name" value="RecG_C_sf"/>
</dbReference>
<dbReference type="Gene3D" id="3.30.565.60">
    <property type="match status" value="1"/>
</dbReference>
<reference evidence="2 3" key="1">
    <citation type="submission" date="2020-08" db="EMBL/GenBank/DDBJ databases">
        <title>Genomic Encyclopedia of Type Strains, Phase IV (KMG-IV): sequencing the most valuable type-strain genomes for metagenomic binning, comparative biology and taxonomic classification.</title>
        <authorList>
            <person name="Goeker M."/>
        </authorList>
    </citation>
    <scope>NUCLEOTIDE SEQUENCE [LARGE SCALE GENOMIC DNA]</scope>
    <source>
        <strain evidence="2 3">DSM 26963</strain>
    </source>
</reference>
<dbReference type="InterPro" id="IPR036390">
    <property type="entry name" value="WH_DNA-bd_sf"/>
</dbReference>
<dbReference type="AlphaFoldDB" id="A0A7W8D1X8"/>
<dbReference type="InterPro" id="IPR007421">
    <property type="entry name" value="Schlafen_AlbA_2_dom"/>
</dbReference>
<protein>
    <submittedName>
        <fullName evidence="2">Putative HTH transcriptional regulator</fullName>
    </submittedName>
</protein>